<proteinExistence type="predicted"/>
<dbReference type="EMBL" id="SSMC01000004">
    <property type="protein sequence ID" value="THD65841.1"/>
    <property type="molecule type" value="Genomic_DNA"/>
</dbReference>
<sequence>MAIRLASNCTNCSNLKNDSLCTLHNIPVTGRHTCDSFMMRAEVKNVMQCLTCIRYHKEDCPHPKQAAPEMLCADWAPKATA</sequence>
<accession>A0A4S3LY34</accession>
<name>A0A4S3LY34_9FLAO</name>
<dbReference type="AlphaFoldDB" id="A0A4S3LY34"/>
<protein>
    <submittedName>
        <fullName evidence="1">Uncharacterized protein</fullName>
    </submittedName>
</protein>
<reference evidence="1 2" key="1">
    <citation type="submission" date="2019-04" db="EMBL/GenBank/DDBJ databases">
        <title>Draft genome sequence of Robertkochia marina CC-AMO-30D.</title>
        <authorList>
            <person name="Hameed A."/>
            <person name="Lin S.-Y."/>
            <person name="Shahina M."/>
            <person name="Lai W.-A."/>
            <person name="Young C.-C."/>
        </authorList>
    </citation>
    <scope>NUCLEOTIDE SEQUENCE [LARGE SCALE GENOMIC DNA]</scope>
    <source>
        <strain evidence="1 2">CC-AMO-30D</strain>
    </source>
</reference>
<dbReference type="OrthoDB" id="1367358at2"/>
<keyword evidence="2" id="KW-1185">Reference proteome</keyword>
<comment type="caution">
    <text evidence="1">The sequence shown here is derived from an EMBL/GenBank/DDBJ whole genome shotgun (WGS) entry which is preliminary data.</text>
</comment>
<organism evidence="1 2">
    <name type="scientific">Robertkochia marina</name>
    <dbReference type="NCBI Taxonomy" id="1227945"/>
    <lineage>
        <taxon>Bacteria</taxon>
        <taxon>Pseudomonadati</taxon>
        <taxon>Bacteroidota</taxon>
        <taxon>Flavobacteriia</taxon>
        <taxon>Flavobacteriales</taxon>
        <taxon>Flavobacteriaceae</taxon>
        <taxon>Robertkochia</taxon>
    </lineage>
</organism>
<evidence type="ECO:0000313" key="2">
    <source>
        <dbReference type="Proteomes" id="UP000305939"/>
    </source>
</evidence>
<dbReference type="Proteomes" id="UP000305939">
    <property type="component" value="Unassembled WGS sequence"/>
</dbReference>
<evidence type="ECO:0000313" key="1">
    <source>
        <dbReference type="EMBL" id="THD65841.1"/>
    </source>
</evidence>
<dbReference type="RefSeq" id="WP_136337124.1">
    <property type="nucleotide sequence ID" value="NZ_QXMP01000016.1"/>
</dbReference>
<gene>
    <name evidence="1" type="ORF">E7Z59_14775</name>
</gene>